<keyword evidence="1" id="KW-0472">Membrane</keyword>
<reference evidence="2 6" key="1">
    <citation type="submission" date="2020-08" db="EMBL/GenBank/DDBJ databases">
        <authorList>
            <person name="Koutsovoulos G."/>
            <person name="Danchin GJ E."/>
        </authorList>
    </citation>
    <scope>NUCLEOTIDE SEQUENCE [LARGE SCALE GENOMIC DNA]</scope>
</reference>
<evidence type="ECO:0000256" key="1">
    <source>
        <dbReference type="SAM" id="Phobius"/>
    </source>
</evidence>
<dbReference type="Proteomes" id="UP000580250">
    <property type="component" value="Unassembled WGS sequence"/>
</dbReference>
<gene>
    <name evidence="2" type="ORF">MENT_LOCUS4553</name>
    <name evidence="3" type="ORF">MENT_LOCUS51178</name>
    <name evidence="4" type="ORF">MENT_LOCUS57596</name>
    <name evidence="5" type="ORF">MENT_LOCUS63708</name>
</gene>
<sequence>MLSRASLPLHIAKRSKATSYQYAVHPVTGKKPPTLEEFDPLNPGEWQIGVGGKMLPRLPEGTRCGELVMGKYGLYDPKVRKLQDELWAGTAGGTLPTETANYPLTVGRNIVFGMVCCSVLMTLHAMATLLFSTKEKPLWPYKSRVQPE</sequence>
<dbReference type="EMBL" id="CAJEWN010002480">
    <property type="protein sequence ID" value="CAD2203891.1"/>
    <property type="molecule type" value="Genomic_DNA"/>
</dbReference>
<evidence type="ECO:0000313" key="4">
    <source>
        <dbReference type="EMBL" id="CAD2203891.1"/>
    </source>
</evidence>
<name>A0A6V7TV14_MELEN</name>
<feature type="transmembrane region" description="Helical" evidence="1">
    <location>
        <begin position="110"/>
        <end position="132"/>
    </location>
</feature>
<evidence type="ECO:0000313" key="5">
    <source>
        <dbReference type="EMBL" id="CAD2209532.1"/>
    </source>
</evidence>
<keyword evidence="1" id="KW-1133">Transmembrane helix</keyword>
<dbReference type="OrthoDB" id="5778031at2759"/>
<dbReference type="EMBL" id="CAJEWN010001494">
    <property type="protein sequence ID" value="CAD2197899.1"/>
    <property type="molecule type" value="Genomic_DNA"/>
</dbReference>
<organism evidence="2 6">
    <name type="scientific">Meloidogyne enterolobii</name>
    <name type="common">Root-knot nematode worm</name>
    <name type="synonym">Meloidogyne mayaguensis</name>
    <dbReference type="NCBI Taxonomy" id="390850"/>
    <lineage>
        <taxon>Eukaryota</taxon>
        <taxon>Metazoa</taxon>
        <taxon>Ecdysozoa</taxon>
        <taxon>Nematoda</taxon>
        <taxon>Chromadorea</taxon>
        <taxon>Rhabditida</taxon>
        <taxon>Tylenchina</taxon>
        <taxon>Tylenchomorpha</taxon>
        <taxon>Tylenchoidea</taxon>
        <taxon>Meloidogynidae</taxon>
        <taxon>Meloidogyninae</taxon>
        <taxon>Meloidogyne</taxon>
    </lineage>
</organism>
<dbReference type="AlphaFoldDB" id="A0A6V7TV14"/>
<evidence type="ECO:0000313" key="3">
    <source>
        <dbReference type="EMBL" id="CAD2197899.1"/>
    </source>
</evidence>
<evidence type="ECO:0000313" key="2">
    <source>
        <dbReference type="EMBL" id="CAD2134999.1"/>
    </source>
</evidence>
<proteinExistence type="predicted"/>
<evidence type="ECO:0000313" key="6">
    <source>
        <dbReference type="Proteomes" id="UP000580250"/>
    </source>
</evidence>
<dbReference type="EMBL" id="CAJEWN010000016">
    <property type="protein sequence ID" value="CAD2134999.1"/>
    <property type="molecule type" value="Genomic_DNA"/>
</dbReference>
<protein>
    <submittedName>
        <fullName evidence="2">Uncharacterized protein</fullName>
    </submittedName>
</protein>
<accession>A0A6V7TV14</accession>
<keyword evidence="1" id="KW-0812">Transmembrane</keyword>
<dbReference type="EMBL" id="CAJEWN010004274">
    <property type="protein sequence ID" value="CAD2209532.1"/>
    <property type="molecule type" value="Genomic_DNA"/>
</dbReference>
<comment type="caution">
    <text evidence="2">The sequence shown here is derived from an EMBL/GenBank/DDBJ whole genome shotgun (WGS) entry which is preliminary data.</text>
</comment>